<keyword evidence="2" id="KW-1185">Reference proteome</keyword>
<name>A0AAE1G3B8_PETCI</name>
<dbReference type="EMBL" id="JAWQEG010000877">
    <property type="protein sequence ID" value="KAK3884525.1"/>
    <property type="molecule type" value="Genomic_DNA"/>
</dbReference>
<organism evidence="1 2">
    <name type="scientific">Petrolisthes cinctipes</name>
    <name type="common">Flat porcelain crab</name>
    <dbReference type="NCBI Taxonomy" id="88211"/>
    <lineage>
        <taxon>Eukaryota</taxon>
        <taxon>Metazoa</taxon>
        <taxon>Ecdysozoa</taxon>
        <taxon>Arthropoda</taxon>
        <taxon>Crustacea</taxon>
        <taxon>Multicrustacea</taxon>
        <taxon>Malacostraca</taxon>
        <taxon>Eumalacostraca</taxon>
        <taxon>Eucarida</taxon>
        <taxon>Decapoda</taxon>
        <taxon>Pleocyemata</taxon>
        <taxon>Anomura</taxon>
        <taxon>Galatheoidea</taxon>
        <taxon>Porcellanidae</taxon>
        <taxon>Petrolisthes</taxon>
    </lineage>
</organism>
<reference evidence="1" key="1">
    <citation type="submission" date="2023-10" db="EMBL/GenBank/DDBJ databases">
        <title>Genome assemblies of two species of porcelain crab, Petrolisthes cinctipes and Petrolisthes manimaculis (Anomura: Porcellanidae).</title>
        <authorList>
            <person name="Angst P."/>
        </authorList>
    </citation>
    <scope>NUCLEOTIDE SEQUENCE</scope>
    <source>
        <strain evidence="1">PB745_01</strain>
        <tissue evidence="1">Gill</tissue>
    </source>
</reference>
<evidence type="ECO:0000313" key="2">
    <source>
        <dbReference type="Proteomes" id="UP001286313"/>
    </source>
</evidence>
<proteinExistence type="predicted"/>
<accession>A0AAE1G3B8</accession>
<gene>
    <name evidence="1" type="ORF">Pcinc_011198</name>
</gene>
<comment type="caution">
    <text evidence="1">The sequence shown here is derived from an EMBL/GenBank/DDBJ whole genome shotgun (WGS) entry which is preliminary data.</text>
</comment>
<protein>
    <submittedName>
        <fullName evidence="1">Uncharacterized protein</fullName>
    </submittedName>
</protein>
<dbReference type="Proteomes" id="UP001286313">
    <property type="component" value="Unassembled WGS sequence"/>
</dbReference>
<sequence length="402" mass="44870">MESEVYKVPENTLQLQERLAKNKAISVFMIPQSKPKSKRQTHVKGAHSREDHLISELNLTDQSENNGEEFTLHDGLASNKPKIETGQASSPNRYPEGMVKGGLAIRASPHSHKWNTIEPNPGLHSLDDSRDSLTFVSTVSDSSTGCNQTSGTLNPRKLIGAFKEYNALQNTPQSQSAQQVFPETADPAGQSSLEYHINKETEFSAETSDNQHGSLPRQKYNLKEVIHVPVSFSSACPKDTNDSSRAQQNNMNKKVCSNISIKITLPKLNDDSGDRIAGVFCELGKLLNCTVAVERKASYTIQQEPSEKSQGKTWQSTGWAYPHPQLPYTRGHILHQNCDRSDHEWSLPKTCNTTPSINAMKMRKPMRSVTKKKRPVKVHTSDQYIPKGTIQTECKETELSQF</sequence>
<dbReference type="AlphaFoldDB" id="A0AAE1G3B8"/>
<evidence type="ECO:0000313" key="1">
    <source>
        <dbReference type="EMBL" id="KAK3884525.1"/>
    </source>
</evidence>